<evidence type="ECO:0000256" key="1">
    <source>
        <dbReference type="SAM" id="MobiDB-lite"/>
    </source>
</evidence>
<organism evidence="2 3">
    <name type="scientific">Deinococcus roseus</name>
    <dbReference type="NCBI Taxonomy" id="392414"/>
    <lineage>
        <taxon>Bacteria</taxon>
        <taxon>Thermotogati</taxon>
        <taxon>Deinococcota</taxon>
        <taxon>Deinococci</taxon>
        <taxon>Deinococcales</taxon>
        <taxon>Deinococcaceae</taxon>
        <taxon>Deinococcus</taxon>
    </lineage>
</organism>
<evidence type="ECO:0008006" key="4">
    <source>
        <dbReference type="Google" id="ProtNLM"/>
    </source>
</evidence>
<evidence type="ECO:0000313" key="2">
    <source>
        <dbReference type="EMBL" id="GGJ40035.1"/>
    </source>
</evidence>
<name>A0ABQ2D3E7_9DEIO</name>
<keyword evidence="3" id="KW-1185">Reference proteome</keyword>
<feature type="region of interest" description="Disordered" evidence="1">
    <location>
        <begin position="96"/>
        <end position="116"/>
    </location>
</feature>
<sequence>MKRYAWMLGILLVGCAPQNTYTYNSTFESTPTGRVYHSSVMDILSPTVKKPTQSNPEELSRLTALIDLKEIMGIPVGRAPVASNCDAMHSSEEVIEKNKEKIENEQDKNTDPEEEIDNTRYNTRYEYYVLSDQNMVSYLKQVQNDSMARGYTGITLRYLTEKDPETQFFFHSILYSFQYMGETDYNSVFVHVDKNFKSGKLDLCVVYDELK</sequence>
<evidence type="ECO:0000313" key="3">
    <source>
        <dbReference type="Proteomes" id="UP000632222"/>
    </source>
</evidence>
<proteinExistence type="predicted"/>
<dbReference type="EMBL" id="BMOD01000010">
    <property type="protein sequence ID" value="GGJ40035.1"/>
    <property type="molecule type" value="Genomic_DNA"/>
</dbReference>
<gene>
    <name evidence="2" type="ORF">GCM10008938_27550</name>
</gene>
<feature type="compositionally biased region" description="Basic and acidic residues" evidence="1">
    <location>
        <begin position="96"/>
        <end position="111"/>
    </location>
</feature>
<accession>A0ABQ2D3E7</accession>
<dbReference type="PROSITE" id="PS51257">
    <property type="entry name" value="PROKAR_LIPOPROTEIN"/>
    <property type="match status" value="1"/>
</dbReference>
<dbReference type="RefSeq" id="WP_189003282.1">
    <property type="nucleotide sequence ID" value="NZ_BMOD01000010.1"/>
</dbReference>
<protein>
    <recommendedName>
        <fullName evidence="4">Lipoprotein</fullName>
    </recommendedName>
</protein>
<dbReference type="Proteomes" id="UP000632222">
    <property type="component" value="Unassembled WGS sequence"/>
</dbReference>
<comment type="caution">
    <text evidence="2">The sequence shown here is derived from an EMBL/GenBank/DDBJ whole genome shotgun (WGS) entry which is preliminary data.</text>
</comment>
<reference evidence="3" key="1">
    <citation type="journal article" date="2019" name="Int. J. Syst. Evol. Microbiol.">
        <title>The Global Catalogue of Microorganisms (GCM) 10K type strain sequencing project: providing services to taxonomists for standard genome sequencing and annotation.</title>
        <authorList>
            <consortium name="The Broad Institute Genomics Platform"/>
            <consortium name="The Broad Institute Genome Sequencing Center for Infectious Disease"/>
            <person name="Wu L."/>
            <person name="Ma J."/>
        </authorList>
    </citation>
    <scope>NUCLEOTIDE SEQUENCE [LARGE SCALE GENOMIC DNA]</scope>
    <source>
        <strain evidence="3">JCM 14370</strain>
    </source>
</reference>